<evidence type="ECO:0000256" key="1">
    <source>
        <dbReference type="SAM" id="Phobius"/>
    </source>
</evidence>
<gene>
    <name evidence="2" type="ORF">Poly41_06690</name>
</gene>
<keyword evidence="1" id="KW-0812">Transmembrane</keyword>
<dbReference type="Proteomes" id="UP000319143">
    <property type="component" value="Unassembled WGS sequence"/>
</dbReference>
<protein>
    <submittedName>
        <fullName evidence="2">Uncharacterized protein</fullName>
    </submittedName>
</protein>
<feature type="transmembrane region" description="Helical" evidence="1">
    <location>
        <begin position="32"/>
        <end position="60"/>
    </location>
</feature>
<comment type="caution">
    <text evidence="2">The sequence shown here is derived from an EMBL/GenBank/DDBJ whole genome shotgun (WGS) entry which is preliminary data.</text>
</comment>
<name>A0A5C6E0F9_9BACT</name>
<organism evidence="2 3">
    <name type="scientific">Novipirellula artificiosorum</name>
    <dbReference type="NCBI Taxonomy" id="2528016"/>
    <lineage>
        <taxon>Bacteria</taxon>
        <taxon>Pseudomonadati</taxon>
        <taxon>Planctomycetota</taxon>
        <taxon>Planctomycetia</taxon>
        <taxon>Pirellulales</taxon>
        <taxon>Pirellulaceae</taxon>
        <taxon>Novipirellula</taxon>
    </lineage>
</organism>
<evidence type="ECO:0000313" key="3">
    <source>
        <dbReference type="Proteomes" id="UP000319143"/>
    </source>
</evidence>
<dbReference type="RefSeq" id="WP_146524451.1">
    <property type="nucleotide sequence ID" value="NZ_SJPV01000001.1"/>
</dbReference>
<dbReference type="AlphaFoldDB" id="A0A5C6E0F9"/>
<evidence type="ECO:0000313" key="2">
    <source>
        <dbReference type="EMBL" id="TWU42372.1"/>
    </source>
</evidence>
<dbReference type="EMBL" id="SJPV01000001">
    <property type="protein sequence ID" value="TWU42372.1"/>
    <property type="molecule type" value="Genomic_DNA"/>
</dbReference>
<proteinExistence type="predicted"/>
<keyword evidence="1" id="KW-0472">Membrane</keyword>
<sequence length="413" mass="46714">MARPQFEALAAEGGNRSWQSYRRGRLFGETAAPLLAFMPGSFIAVAGLVLTSMTSVLAFAQNEPSETARTEVDAKYPYCIVDVENLEARSLATAIETFNQQSMESPIGRFQPAVTEDETLDAIRAFSMQPHLPVNVKATLDRIAQTKQLPATAYFRRFTRYDDGQRMNRVWWVRLVITSDEPPVYGVPVRTKEISWRSYTQMERQQNAARGVMLLNRFSSYFEVEPNILLKAEFPKDAQKRLIADTKAAIEGDSAALARAFEWNGVSDSTREFATSELEQMRQANIESIKIRPRNFKAPMVHWSAYQHYQPNLPIVGYMDIDYRDASDQSQPLRTLSLEIGKLGDELRMVHYIKDGKPKLPKELVKGLSIRGQIEPLADGTYLLTNIITNPGSLLSAHLANEEVWKRSPSLQF</sequence>
<keyword evidence="3" id="KW-1185">Reference proteome</keyword>
<keyword evidence="1" id="KW-1133">Transmembrane helix</keyword>
<reference evidence="2 3" key="1">
    <citation type="submission" date="2019-02" db="EMBL/GenBank/DDBJ databases">
        <title>Deep-cultivation of Planctomycetes and their phenomic and genomic characterization uncovers novel biology.</title>
        <authorList>
            <person name="Wiegand S."/>
            <person name="Jogler M."/>
            <person name="Boedeker C."/>
            <person name="Pinto D."/>
            <person name="Vollmers J."/>
            <person name="Rivas-Marin E."/>
            <person name="Kohn T."/>
            <person name="Peeters S.H."/>
            <person name="Heuer A."/>
            <person name="Rast P."/>
            <person name="Oberbeckmann S."/>
            <person name="Bunk B."/>
            <person name="Jeske O."/>
            <person name="Meyerdierks A."/>
            <person name="Storesund J.E."/>
            <person name="Kallscheuer N."/>
            <person name="Luecker S."/>
            <person name="Lage O.M."/>
            <person name="Pohl T."/>
            <person name="Merkel B.J."/>
            <person name="Hornburger P."/>
            <person name="Mueller R.-W."/>
            <person name="Bruemmer F."/>
            <person name="Labrenz M."/>
            <person name="Spormann A.M."/>
            <person name="Op Den Camp H."/>
            <person name="Overmann J."/>
            <person name="Amann R."/>
            <person name="Jetten M.S.M."/>
            <person name="Mascher T."/>
            <person name="Medema M.H."/>
            <person name="Devos D.P."/>
            <person name="Kaster A.-K."/>
            <person name="Ovreas L."/>
            <person name="Rohde M."/>
            <person name="Galperin M.Y."/>
            <person name="Jogler C."/>
        </authorList>
    </citation>
    <scope>NUCLEOTIDE SEQUENCE [LARGE SCALE GENOMIC DNA]</scope>
    <source>
        <strain evidence="2 3">Poly41</strain>
    </source>
</reference>
<accession>A0A5C6E0F9</accession>